<evidence type="ECO:0000313" key="1">
    <source>
        <dbReference type="EMBL" id="CAD8215202.1"/>
    </source>
</evidence>
<dbReference type="AlphaFoldDB" id="A0A8S1YRH0"/>
<comment type="caution">
    <text evidence="1">The sequence shown here is derived from an EMBL/GenBank/DDBJ whole genome shotgun (WGS) entry which is preliminary data.</text>
</comment>
<dbReference type="Proteomes" id="UP000683925">
    <property type="component" value="Unassembled WGS sequence"/>
</dbReference>
<gene>
    <name evidence="1" type="ORF">POCTA_138.1.T2140003</name>
</gene>
<proteinExistence type="predicted"/>
<organism evidence="1 2">
    <name type="scientific">Paramecium octaurelia</name>
    <dbReference type="NCBI Taxonomy" id="43137"/>
    <lineage>
        <taxon>Eukaryota</taxon>
        <taxon>Sar</taxon>
        <taxon>Alveolata</taxon>
        <taxon>Ciliophora</taxon>
        <taxon>Intramacronucleata</taxon>
        <taxon>Oligohymenophorea</taxon>
        <taxon>Peniculida</taxon>
        <taxon>Parameciidae</taxon>
        <taxon>Paramecium</taxon>
    </lineage>
</organism>
<dbReference type="EMBL" id="CAJJDP010000218">
    <property type="protein sequence ID" value="CAD8215202.1"/>
    <property type="molecule type" value="Genomic_DNA"/>
</dbReference>
<name>A0A8S1YRH0_PAROT</name>
<sequence length="69" mass="8507">MREQNEKIVNLINDLNKVSQEFLDKSDAYVQDVLEYYGLIHRFLNMKENKDREKEDNTMRRRVSVEYFF</sequence>
<protein>
    <submittedName>
        <fullName evidence="1">Uncharacterized protein</fullName>
    </submittedName>
</protein>
<evidence type="ECO:0000313" key="2">
    <source>
        <dbReference type="Proteomes" id="UP000683925"/>
    </source>
</evidence>
<reference evidence="1" key="1">
    <citation type="submission" date="2021-01" db="EMBL/GenBank/DDBJ databases">
        <authorList>
            <consortium name="Genoscope - CEA"/>
            <person name="William W."/>
        </authorList>
    </citation>
    <scope>NUCLEOTIDE SEQUENCE</scope>
</reference>
<keyword evidence="2" id="KW-1185">Reference proteome</keyword>
<accession>A0A8S1YRH0</accession>